<dbReference type="InterPro" id="IPR004511">
    <property type="entry name" value="PAPS/APS_Rdtase"/>
</dbReference>
<proteinExistence type="inferred from homology"/>
<feature type="domain" description="Phosphoadenosine phosphosulphate reductase" evidence="7">
    <location>
        <begin position="52"/>
        <end position="224"/>
    </location>
</feature>
<dbReference type="Proteomes" id="UP001606099">
    <property type="component" value="Unassembled WGS sequence"/>
</dbReference>
<dbReference type="PANTHER" id="PTHR46482:SF9">
    <property type="entry name" value="5'-ADENYLYLSULFATE REDUCTASE 1, CHLOROPLASTIC"/>
    <property type="match status" value="1"/>
</dbReference>
<comment type="caution">
    <text evidence="8">The sequence shown here is derived from an EMBL/GenBank/DDBJ whole genome shotgun (WGS) entry which is preliminary data.</text>
</comment>
<comment type="subcellular location">
    <subcellularLocation>
        <location evidence="6">Cytoplasm</location>
    </subcellularLocation>
</comment>
<feature type="binding site" evidence="6">
    <location>
        <position position="137"/>
    </location>
    <ligand>
        <name>[4Fe-4S] cluster</name>
        <dbReference type="ChEBI" id="CHEBI:49883"/>
    </ligand>
</feature>
<dbReference type="InterPro" id="IPR014729">
    <property type="entry name" value="Rossmann-like_a/b/a_fold"/>
</dbReference>
<feature type="binding site" evidence="6">
    <location>
        <position position="221"/>
    </location>
    <ligand>
        <name>[4Fe-4S] cluster</name>
        <dbReference type="ChEBI" id="CHEBI:49883"/>
    </ligand>
</feature>
<dbReference type="PIRSF" id="PIRSF000857">
    <property type="entry name" value="PAPS_reductase"/>
    <property type="match status" value="1"/>
</dbReference>
<dbReference type="EC" id="1.8.4.10" evidence="6"/>
<dbReference type="SUPFAM" id="SSF52402">
    <property type="entry name" value="Adenine nucleotide alpha hydrolases-like"/>
    <property type="match status" value="1"/>
</dbReference>
<keyword evidence="3 6" id="KW-0560">Oxidoreductase</keyword>
<evidence type="ECO:0000256" key="2">
    <source>
        <dbReference type="ARBA" id="ARBA00022723"/>
    </source>
</evidence>
<accession>A0ABW7FYP4</accession>
<keyword evidence="5 6" id="KW-0411">Iron-sulfur</keyword>
<comment type="function">
    <text evidence="6">Catalyzes the formation of sulfite from adenosine 5'-phosphosulfate (APS) using thioredoxin as an electron donor.</text>
</comment>
<dbReference type="EMBL" id="JBIGHZ010000005">
    <property type="protein sequence ID" value="MFG6449418.1"/>
    <property type="molecule type" value="Genomic_DNA"/>
</dbReference>
<dbReference type="GO" id="GO:0004604">
    <property type="term" value="F:phosphoadenylyl-sulfate reductase (thioredoxin) activity"/>
    <property type="evidence" value="ECO:0007669"/>
    <property type="project" value="UniProtKB-EC"/>
</dbReference>
<dbReference type="Gene3D" id="3.40.50.620">
    <property type="entry name" value="HUPs"/>
    <property type="match status" value="1"/>
</dbReference>
<evidence type="ECO:0000313" key="8">
    <source>
        <dbReference type="EMBL" id="MFG6449418.1"/>
    </source>
</evidence>
<evidence type="ECO:0000256" key="6">
    <source>
        <dbReference type="HAMAP-Rule" id="MF_00063"/>
    </source>
</evidence>
<dbReference type="NCBIfam" id="NF002537">
    <property type="entry name" value="PRK02090.1"/>
    <property type="match status" value="1"/>
</dbReference>
<gene>
    <name evidence="6" type="primary">cysH</name>
    <name evidence="8" type="ORF">ACG0Z6_14410</name>
</gene>
<organism evidence="8 9">
    <name type="scientific">Roseateles rivi</name>
    <dbReference type="NCBI Taxonomy" id="3299028"/>
    <lineage>
        <taxon>Bacteria</taxon>
        <taxon>Pseudomonadati</taxon>
        <taxon>Pseudomonadota</taxon>
        <taxon>Betaproteobacteria</taxon>
        <taxon>Burkholderiales</taxon>
        <taxon>Sphaerotilaceae</taxon>
        <taxon>Roseateles</taxon>
    </lineage>
</organism>
<feature type="active site" description="Nucleophile; cysteine thiosulfonate intermediate" evidence="6">
    <location>
        <position position="245"/>
    </location>
</feature>
<comment type="pathway">
    <text evidence="6">Sulfur metabolism; hydrogen sulfide biosynthesis; sulfite from sulfate.</text>
</comment>
<evidence type="ECO:0000256" key="5">
    <source>
        <dbReference type="ARBA" id="ARBA00023014"/>
    </source>
</evidence>
<dbReference type="HAMAP" id="MF_00063">
    <property type="entry name" value="CysH"/>
    <property type="match status" value="1"/>
</dbReference>
<comment type="catalytic activity">
    <reaction evidence="6">
        <text>[thioredoxin]-disulfide + sulfite + AMP + 2 H(+) = adenosine 5'-phosphosulfate + [thioredoxin]-dithiol</text>
        <dbReference type="Rhea" id="RHEA:21976"/>
        <dbReference type="Rhea" id="RHEA-COMP:10698"/>
        <dbReference type="Rhea" id="RHEA-COMP:10700"/>
        <dbReference type="ChEBI" id="CHEBI:15378"/>
        <dbReference type="ChEBI" id="CHEBI:17359"/>
        <dbReference type="ChEBI" id="CHEBI:29950"/>
        <dbReference type="ChEBI" id="CHEBI:50058"/>
        <dbReference type="ChEBI" id="CHEBI:58243"/>
        <dbReference type="ChEBI" id="CHEBI:456215"/>
        <dbReference type="EC" id="1.8.4.10"/>
    </reaction>
</comment>
<reference evidence="8 9" key="1">
    <citation type="submission" date="2024-08" db="EMBL/GenBank/DDBJ databases">
        <authorList>
            <person name="Lu H."/>
        </authorList>
    </citation>
    <scope>NUCLEOTIDE SEQUENCE [LARGE SCALE GENOMIC DNA]</scope>
    <source>
        <strain evidence="8 9">BYS180W</strain>
    </source>
</reference>
<comment type="similarity">
    <text evidence="1 6">Belongs to the PAPS reductase family. CysH subfamily.</text>
</comment>
<keyword evidence="6" id="KW-0963">Cytoplasm</keyword>
<evidence type="ECO:0000256" key="4">
    <source>
        <dbReference type="ARBA" id="ARBA00023004"/>
    </source>
</evidence>
<evidence type="ECO:0000313" key="9">
    <source>
        <dbReference type="Proteomes" id="UP001606099"/>
    </source>
</evidence>
<keyword evidence="9" id="KW-1185">Reference proteome</keyword>
<keyword evidence="2 6" id="KW-0479">Metal-binding</keyword>
<sequence length="254" mass="28074">MSDFATLSPLPGSPASTAIALYARHTAGHEERVATARRVLRQAHEQHGAGLLQSSSLGVEDMVITALLAQEGLPTDIATLDTGALHPQTLALLPAIEARWGRRVTVFAPAQEAVLSFVRDHGERAMYESIELRKACCGVRKLEPLSRMLAARSAWITGLRREQSANRADVPHVEPDGQGRDKINPLADWSWADVWHFVQTHDVPYNALHDEFMPSIGCAPCTRAIAVGEDFRAGRWWWEESAKECGLHQTHHKN</sequence>
<protein>
    <recommendedName>
        <fullName evidence="6">Adenosine 5'-phosphosulfate reductase</fullName>
        <shortName evidence="6">APS reductase</shortName>
        <ecNumber evidence="6">1.8.4.10</ecNumber>
    </recommendedName>
    <alternativeName>
        <fullName evidence="6">5'-adenylylsulfate reductase</fullName>
    </alternativeName>
    <alternativeName>
        <fullName evidence="6">Thioredoxin-dependent 5'-adenylylsulfate reductase</fullName>
    </alternativeName>
</protein>
<dbReference type="PANTHER" id="PTHR46482">
    <property type="entry name" value="5'-ADENYLYLSULFATE REDUCTASE 3, CHLOROPLASTIC"/>
    <property type="match status" value="1"/>
</dbReference>
<dbReference type="Pfam" id="PF01507">
    <property type="entry name" value="PAPS_reduct"/>
    <property type="match status" value="1"/>
</dbReference>
<feature type="binding site" evidence="6">
    <location>
        <position position="136"/>
    </location>
    <ligand>
        <name>[4Fe-4S] cluster</name>
        <dbReference type="ChEBI" id="CHEBI:49883"/>
    </ligand>
</feature>
<dbReference type="RefSeq" id="WP_394462584.1">
    <property type="nucleotide sequence ID" value="NZ_JBIGHZ010000005.1"/>
</dbReference>
<feature type="binding site" evidence="6">
    <location>
        <position position="218"/>
    </location>
    <ligand>
        <name>[4Fe-4S] cluster</name>
        <dbReference type="ChEBI" id="CHEBI:49883"/>
    </ligand>
</feature>
<evidence type="ECO:0000256" key="1">
    <source>
        <dbReference type="ARBA" id="ARBA00009732"/>
    </source>
</evidence>
<dbReference type="CDD" id="cd23945">
    <property type="entry name" value="PAPS_reductase"/>
    <property type="match status" value="1"/>
</dbReference>
<evidence type="ECO:0000259" key="7">
    <source>
        <dbReference type="Pfam" id="PF01507"/>
    </source>
</evidence>
<dbReference type="InterPro" id="IPR002500">
    <property type="entry name" value="PAPS_reduct_dom"/>
</dbReference>
<evidence type="ECO:0000256" key="3">
    <source>
        <dbReference type="ARBA" id="ARBA00023002"/>
    </source>
</evidence>
<comment type="cofactor">
    <cofactor evidence="6">
        <name>[4Fe-4S] cluster</name>
        <dbReference type="ChEBI" id="CHEBI:49883"/>
    </cofactor>
    <text evidence="6">Binds 1 [4Fe-4S] cluster per subunit.</text>
</comment>
<keyword evidence="4 6" id="KW-0408">Iron</keyword>
<name>A0ABW7FYP4_9BURK</name>